<organism evidence="5 6">
    <name type="scientific">Secundilactobacillus folii</name>
    <dbReference type="NCBI Taxonomy" id="2678357"/>
    <lineage>
        <taxon>Bacteria</taxon>
        <taxon>Bacillati</taxon>
        <taxon>Bacillota</taxon>
        <taxon>Bacilli</taxon>
        <taxon>Lactobacillales</taxon>
        <taxon>Lactobacillaceae</taxon>
        <taxon>Secundilactobacillus</taxon>
    </lineage>
</organism>
<dbReference type="GO" id="GO:0032259">
    <property type="term" value="P:methylation"/>
    <property type="evidence" value="ECO:0007669"/>
    <property type="project" value="UniProtKB-KW"/>
</dbReference>
<proteinExistence type="inferred from homology"/>
<dbReference type="EMBL" id="WNJO01000001">
    <property type="protein sequence ID" value="MTV81036.1"/>
    <property type="molecule type" value="Genomic_DNA"/>
</dbReference>
<dbReference type="RefSeq" id="WP_343031745.1">
    <property type="nucleotide sequence ID" value="NZ_WNJO01000001.1"/>
</dbReference>
<accession>A0A7X2XVH0</accession>
<dbReference type="GO" id="GO:0005737">
    <property type="term" value="C:cytoplasm"/>
    <property type="evidence" value="ECO:0007669"/>
    <property type="project" value="UniProtKB-ARBA"/>
</dbReference>
<comment type="similarity">
    <text evidence="1">Belongs to the class IV-like SAM-binding methyltransferase superfamily. RNA methyltransferase TrmH family.</text>
</comment>
<comment type="caution">
    <text evidence="5">The sequence shown here is derived from an EMBL/GenBank/DDBJ whole genome shotgun (WGS) entry which is preliminary data.</text>
</comment>
<keyword evidence="2 5" id="KW-0489">Methyltransferase</keyword>
<dbReference type="CDD" id="cd18095">
    <property type="entry name" value="SpoU-like_rRNA-MTase"/>
    <property type="match status" value="1"/>
</dbReference>
<dbReference type="SMART" id="SM00967">
    <property type="entry name" value="SpoU_sub_bind"/>
    <property type="match status" value="1"/>
</dbReference>
<dbReference type="GO" id="GO:0006396">
    <property type="term" value="P:RNA processing"/>
    <property type="evidence" value="ECO:0007669"/>
    <property type="project" value="InterPro"/>
</dbReference>
<evidence type="ECO:0000256" key="1">
    <source>
        <dbReference type="ARBA" id="ARBA00007228"/>
    </source>
</evidence>
<dbReference type="Pfam" id="PF00588">
    <property type="entry name" value="SpoU_methylase"/>
    <property type="match status" value="1"/>
</dbReference>
<gene>
    <name evidence="5" type="ORF">GM612_00015</name>
</gene>
<keyword evidence="6" id="KW-1185">Reference proteome</keyword>
<dbReference type="InterPro" id="IPR053888">
    <property type="entry name" value="MRM3-like_sub_bind"/>
</dbReference>
<dbReference type="GO" id="GO:0003723">
    <property type="term" value="F:RNA binding"/>
    <property type="evidence" value="ECO:0007669"/>
    <property type="project" value="InterPro"/>
</dbReference>
<dbReference type="InterPro" id="IPR001537">
    <property type="entry name" value="SpoU_MeTrfase"/>
</dbReference>
<dbReference type="Gene3D" id="3.30.1330.30">
    <property type="match status" value="1"/>
</dbReference>
<dbReference type="Gene3D" id="3.40.1280.10">
    <property type="match status" value="1"/>
</dbReference>
<dbReference type="Proteomes" id="UP000466388">
    <property type="component" value="Unassembled WGS sequence"/>
</dbReference>
<evidence type="ECO:0000256" key="3">
    <source>
        <dbReference type="ARBA" id="ARBA00022679"/>
    </source>
</evidence>
<evidence type="ECO:0000259" key="4">
    <source>
        <dbReference type="SMART" id="SM00967"/>
    </source>
</evidence>
<dbReference type="InterPro" id="IPR013123">
    <property type="entry name" value="SpoU_subst-bd"/>
</dbReference>
<feature type="domain" description="RNA 2-O ribose methyltransferase substrate binding" evidence="4">
    <location>
        <begin position="31"/>
        <end position="101"/>
    </location>
</feature>
<name>A0A7X2XVH0_9LACO</name>
<dbReference type="InterPro" id="IPR029064">
    <property type="entry name" value="Ribosomal_eL30-like_sf"/>
</dbReference>
<dbReference type="PANTHER" id="PTHR43191:SF2">
    <property type="entry name" value="RRNA METHYLTRANSFERASE 3, MITOCHONDRIAL"/>
    <property type="match status" value="1"/>
</dbReference>
<evidence type="ECO:0000313" key="6">
    <source>
        <dbReference type="Proteomes" id="UP000466388"/>
    </source>
</evidence>
<dbReference type="PANTHER" id="PTHR43191">
    <property type="entry name" value="RRNA METHYLTRANSFERASE 3"/>
    <property type="match status" value="1"/>
</dbReference>
<dbReference type="Pfam" id="PF22435">
    <property type="entry name" value="MRM3-like_sub_bind"/>
    <property type="match status" value="1"/>
</dbReference>
<keyword evidence="3 5" id="KW-0808">Transferase</keyword>
<reference evidence="5 6" key="1">
    <citation type="submission" date="2019-11" db="EMBL/GenBank/DDBJ databases">
        <title>Lactobacillus sp. nov. CRM56-3, isolated from fermented tea leaves.</title>
        <authorList>
            <person name="Phuengjayaem S."/>
            <person name="Tanasupawat S."/>
        </authorList>
    </citation>
    <scope>NUCLEOTIDE SEQUENCE [LARGE SCALE GENOMIC DNA]</scope>
    <source>
        <strain evidence="5 6">CRM56-3</strain>
    </source>
</reference>
<dbReference type="SUPFAM" id="SSF75217">
    <property type="entry name" value="alpha/beta knot"/>
    <property type="match status" value="1"/>
</dbReference>
<sequence length="258" mass="28298">MEKITSTQNAKVKKWQHLTTKKGHHKFHQYLVEGWHTVGDAIAAEQPVVQVAATPEQLDEHAQDIPDDVERFEITDEIAKKLSDTVTPQGIFAVIDILAAEHVDPDEATGAWLLLDRIQDPGNIGTMVRTADAAGFSGVVFGNGTSSRYTPKVIRAMQGSQFHIRLSEDDLGNWVSAFEARQIPVYGSALDKDAQNYQTVEPQPAFGLIMGNEGQGMSERLMSQTTTNLYIPIKGQAESLNVAVAAGILMFKLNQNLV</sequence>
<evidence type="ECO:0000256" key="2">
    <source>
        <dbReference type="ARBA" id="ARBA00022603"/>
    </source>
</evidence>
<dbReference type="InterPro" id="IPR029026">
    <property type="entry name" value="tRNA_m1G_MTases_N"/>
</dbReference>
<protein>
    <submittedName>
        <fullName evidence="5">RNA methyltransferase</fullName>
    </submittedName>
</protein>
<dbReference type="GO" id="GO:0008173">
    <property type="term" value="F:RNA methyltransferase activity"/>
    <property type="evidence" value="ECO:0007669"/>
    <property type="project" value="InterPro"/>
</dbReference>
<dbReference type="InterPro" id="IPR051259">
    <property type="entry name" value="rRNA_Methyltransferase"/>
</dbReference>
<dbReference type="AlphaFoldDB" id="A0A7X2XVH0"/>
<dbReference type="InterPro" id="IPR029028">
    <property type="entry name" value="Alpha/beta_knot_MTases"/>
</dbReference>
<dbReference type="SUPFAM" id="SSF55315">
    <property type="entry name" value="L30e-like"/>
    <property type="match status" value="1"/>
</dbReference>
<evidence type="ECO:0000313" key="5">
    <source>
        <dbReference type="EMBL" id="MTV81036.1"/>
    </source>
</evidence>